<proteinExistence type="predicted"/>
<dbReference type="Proteomes" id="UP000199658">
    <property type="component" value="Unassembled WGS sequence"/>
</dbReference>
<gene>
    <name evidence="2" type="ORF">SAMN04488002_2770</name>
</gene>
<protein>
    <submittedName>
        <fullName evidence="2">Uncharacterized protein</fullName>
    </submittedName>
</protein>
<accession>A0A1I6HBH5</accession>
<feature type="transmembrane region" description="Helical" evidence="1">
    <location>
        <begin position="40"/>
        <end position="60"/>
    </location>
</feature>
<reference evidence="3" key="1">
    <citation type="submission" date="2016-10" db="EMBL/GenBank/DDBJ databases">
        <authorList>
            <person name="Varghese N."/>
            <person name="Submissions S."/>
        </authorList>
    </citation>
    <scope>NUCLEOTIDE SEQUENCE [LARGE SCALE GENOMIC DNA]</scope>
    <source>
        <strain evidence="3">DSM 26921</strain>
    </source>
</reference>
<keyword evidence="1" id="KW-1133">Transmembrane helix</keyword>
<dbReference type="OrthoDB" id="7847340at2"/>
<name>A0A1I6HBH5_9RHOB</name>
<evidence type="ECO:0000313" key="2">
    <source>
        <dbReference type="EMBL" id="SFR51710.1"/>
    </source>
</evidence>
<organism evidence="2 3">
    <name type="scientific">Litoreibacter janthinus</name>
    <dbReference type="NCBI Taxonomy" id="670154"/>
    <lineage>
        <taxon>Bacteria</taxon>
        <taxon>Pseudomonadati</taxon>
        <taxon>Pseudomonadota</taxon>
        <taxon>Alphaproteobacteria</taxon>
        <taxon>Rhodobacterales</taxon>
        <taxon>Roseobacteraceae</taxon>
        <taxon>Litoreibacter</taxon>
    </lineage>
</organism>
<evidence type="ECO:0000256" key="1">
    <source>
        <dbReference type="SAM" id="Phobius"/>
    </source>
</evidence>
<feature type="transmembrane region" description="Helical" evidence="1">
    <location>
        <begin position="72"/>
        <end position="95"/>
    </location>
</feature>
<keyword evidence="3" id="KW-1185">Reference proteome</keyword>
<evidence type="ECO:0000313" key="3">
    <source>
        <dbReference type="Proteomes" id="UP000199658"/>
    </source>
</evidence>
<dbReference type="RefSeq" id="WP_090217846.1">
    <property type="nucleotide sequence ID" value="NZ_FOYO01000001.1"/>
</dbReference>
<keyword evidence="1" id="KW-0472">Membrane</keyword>
<sequence length="193" mass="21160">MTLMDFTLDTPDQQPTIEMKRNSSGYRLREAKADGWRVQAARALTAVVCFGMMAAGGMIWTLTDASFPGDPAISKAVLSTAIYIVAAALVANGVFTQQPDEVQVDVKGRVLRITSRSPNGWFKTRKTLRFEEITRIDLAETSLVTELRSAISRLDYGRITLSADGGRRFNLIGGDMMDLEPLLSRLRGDTGVA</sequence>
<keyword evidence="1" id="KW-0812">Transmembrane</keyword>
<dbReference type="EMBL" id="FOYO01000001">
    <property type="protein sequence ID" value="SFR51710.1"/>
    <property type="molecule type" value="Genomic_DNA"/>
</dbReference>
<dbReference type="AlphaFoldDB" id="A0A1I6HBH5"/>